<evidence type="ECO:0000256" key="2">
    <source>
        <dbReference type="ARBA" id="ARBA00004574"/>
    </source>
</evidence>
<dbReference type="Pfam" id="PF00069">
    <property type="entry name" value="Pkinase"/>
    <property type="match status" value="1"/>
</dbReference>
<evidence type="ECO:0000313" key="16">
    <source>
        <dbReference type="Proteomes" id="UP000034164"/>
    </source>
</evidence>
<feature type="domain" description="Protein kinase" evidence="14">
    <location>
        <begin position="109"/>
        <end position="457"/>
    </location>
</feature>
<evidence type="ECO:0000256" key="6">
    <source>
        <dbReference type="ARBA" id="ARBA00019973"/>
    </source>
</evidence>
<evidence type="ECO:0000313" key="15">
    <source>
        <dbReference type="EMBL" id="KKZ66468.1"/>
    </source>
</evidence>
<comment type="subcellular location">
    <subcellularLocation>
        <location evidence="2">Chromosome</location>
        <location evidence="2">Telomere</location>
    </subcellularLocation>
</comment>
<comment type="catalytic activity">
    <reaction evidence="13">
        <text>L-seryl-[protein] + ATP = O-phospho-L-seryl-[protein] + ADP + H(+)</text>
        <dbReference type="Rhea" id="RHEA:17989"/>
        <dbReference type="Rhea" id="RHEA-COMP:9863"/>
        <dbReference type="Rhea" id="RHEA-COMP:11604"/>
        <dbReference type="ChEBI" id="CHEBI:15378"/>
        <dbReference type="ChEBI" id="CHEBI:29999"/>
        <dbReference type="ChEBI" id="CHEBI:30616"/>
        <dbReference type="ChEBI" id="CHEBI:83421"/>
        <dbReference type="ChEBI" id="CHEBI:456216"/>
        <dbReference type="EC" id="2.7.11.1"/>
    </reaction>
</comment>
<reference evidence="16" key="1">
    <citation type="journal article" date="2015" name="PLoS Genet.">
        <title>The dynamic genome and transcriptome of the human fungal pathogen Blastomyces and close relative Emmonsia.</title>
        <authorList>
            <person name="Munoz J.F."/>
            <person name="Gauthier G.M."/>
            <person name="Desjardins C.A."/>
            <person name="Gallo J.E."/>
            <person name="Holder J."/>
            <person name="Sullivan T.D."/>
            <person name="Marty A.J."/>
            <person name="Carmen J.C."/>
            <person name="Chen Z."/>
            <person name="Ding L."/>
            <person name="Gujja S."/>
            <person name="Magrini V."/>
            <person name="Misas E."/>
            <person name="Mitreva M."/>
            <person name="Priest M."/>
            <person name="Saif S."/>
            <person name="Whiston E.A."/>
            <person name="Young S."/>
            <person name="Zeng Q."/>
            <person name="Goldman W.E."/>
            <person name="Mardis E.R."/>
            <person name="Taylor J.W."/>
            <person name="McEwen J.G."/>
            <person name="Clay O.K."/>
            <person name="Klein B.S."/>
            <person name="Cuomo C.A."/>
        </authorList>
    </citation>
    <scope>NUCLEOTIDE SEQUENCE [LARGE SCALE GENOMIC DNA]</scope>
    <source>
        <strain evidence="16">UAMH 3008</strain>
    </source>
</reference>
<organism evidence="15 16">
    <name type="scientific">[Emmonsia] crescens</name>
    <dbReference type="NCBI Taxonomy" id="73230"/>
    <lineage>
        <taxon>Eukaryota</taxon>
        <taxon>Fungi</taxon>
        <taxon>Dikarya</taxon>
        <taxon>Ascomycota</taxon>
        <taxon>Pezizomycotina</taxon>
        <taxon>Eurotiomycetes</taxon>
        <taxon>Eurotiomycetidae</taxon>
        <taxon>Onygenales</taxon>
        <taxon>Ajellomycetaceae</taxon>
        <taxon>Emergomyces</taxon>
    </lineage>
</organism>
<dbReference type="PANTHER" id="PTHR24346:SF51">
    <property type="entry name" value="PAS DOMAIN-CONTAINING SERINE_THREONINE-PROTEIN KINASE"/>
    <property type="match status" value="1"/>
</dbReference>
<dbReference type="InterPro" id="IPR008266">
    <property type="entry name" value="Tyr_kinase_AS"/>
</dbReference>
<comment type="catalytic activity">
    <reaction evidence="12">
        <text>L-threonyl-[protein] + ATP = O-phospho-L-threonyl-[protein] + ADP + H(+)</text>
        <dbReference type="Rhea" id="RHEA:46608"/>
        <dbReference type="Rhea" id="RHEA-COMP:11060"/>
        <dbReference type="Rhea" id="RHEA-COMP:11605"/>
        <dbReference type="ChEBI" id="CHEBI:15378"/>
        <dbReference type="ChEBI" id="CHEBI:30013"/>
        <dbReference type="ChEBI" id="CHEBI:30616"/>
        <dbReference type="ChEBI" id="CHEBI:61977"/>
        <dbReference type="ChEBI" id="CHEBI:456216"/>
        <dbReference type="EC" id="2.7.11.1"/>
    </reaction>
</comment>
<comment type="subunit">
    <text evidence="3">Component of the EKC/KEOPS complex composed of at least BUD32, CGI121, GON7, KAE1 and PCC1; the whole complex dimerizes.</text>
</comment>
<dbReference type="PROSITE" id="PS00109">
    <property type="entry name" value="PROTEIN_KINASE_TYR"/>
    <property type="match status" value="1"/>
</dbReference>
<evidence type="ECO:0000256" key="7">
    <source>
        <dbReference type="ARBA" id="ARBA00022741"/>
    </source>
</evidence>
<evidence type="ECO:0000256" key="12">
    <source>
        <dbReference type="ARBA" id="ARBA00047899"/>
    </source>
</evidence>
<dbReference type="VEuPathDB" id="FungiDB:EMCG_07803"/>
<dbReference type="EC" id="2.7.11.1" evidence="4"/>
<dbReference type="GO" id="GO:0005829">
    <property type="term" value="C:cytosol"/>
    <property type="evidence" value="ECO:0007669"/>
    <property type="project" value="TreeGrafter"/>
</dbReference>
<dbReference type="Proteomes" id="UP000034164">
    <property type="component" value="Unassembled WGS sequence"/>
</dbReference>
<dbReference type="InterPro" id="IPR011009">
    <property type="entry name" value="Kinase-like_dom_sf"/>
</dbReference>
<dbReference type="AlphaFoldDB" id="A0A0G2I7K2"/>
<dbReference type="GO" id="GO:0045719">
    <property type="term" value="P:negative regulation of glycogen biosynthetic process"/>
    <property type="evidence" value="ECO:0007669"/>
    <property type="project" value="TreeGrafter"/>
</dbReference>
<accession>A0A0G2I7K2</accession>
<sequence>MSSNHRSASPRHVPYEQIFNLICGNYDEGKRSLYRIYKRRRKAGPRDISRCSDLMRIKDCTNKTETDVRTDSSEYQCEAIDNEYPENKNMKESIGSFFQNICPQLKKRFIIYGHYGSGTYAVIFGARERYPRPNCRPKHYVIKIEFHRPIGQGWSPNRMGVYLELESAHIRYIPMEAIIMQLVSQCKRFPRLDSVYLHKDFQAIVMEANTACYTHEQIDYLPEISALPVPALQACSQPGNRLIRNKKPLLNEIQACKVASQLLQGIMYLMDLNISHDDLSHRNYLVDKHLNTQLIDFGLSVVAIDESRFIMSKLCIIHAFEYQLAPEMVYELAKSYYVNKERSPGNSGGDLNIHLPHDVRVVHLWKFGVLVYDLLHGYSPWELPGPAEEVGDVKAVNMHDCDRFRQLLDQRRARILNEELPIDENLSQDCADVLRAMLAKEVENRPSLSELVSFPWFQGHWADYPLSEFERPDLG</sequence>
<evidence type="ECO:0000256" key="8">
    <source>
        <dbReference type="ARBA" id="ARBA00022840"/>
    </source>
</evidence>
<evidence type="ECO:0000256" key="1">
    <source>
        <dbReference type="ARBA" id="ARBA00003747"/>
    </source>
</evidence>
<evidence type="ECO:0000256" key="13">
    <source>
        <dbReference type="ARBA" id="ARBA00048679"/>
    </source>
</evidence>
<dbReference type="GO" id="GO:0005524">
    <property type="term" value="F:ATP binding"/>
    <property type="evidence" value="ECO:0007669"/>
    <property type="project" value="UniProtKB-KW"/>
</dbReference>
<dbReference type="OrthoDB" id="8596411at2759"/>
<dbReference type="GO" id="GO:0004674">
    <property type="term" value="F:protein serine/threonine kinase activity"/>
    <property type="evidence" value="ECO:0007669"/>
    <property type="project" value="UniProtKB-EC"/>
</dbReference>
<comment type="function">
    <text evidence="1">Component of the EKC/KEOPS complex that is required for the formation of a threonylcarbamoyl group on adenosine at position 37 (t(6)A37) in tRNAs that read codons beginning with adenine. The complex is probably involved in the transfer of the threonylcarbamoyl moiety of threonylcarbamoyl-AMP (TC-AMP) to the N6 group of A37. BUD32 has ATPase activity in the context of the EKC/KEOPS complex and likely plays a supporting role to the catalytic subunit KAE1. The EKC/KEOPS complex also promotes both telomere uncapping and telomere elongation. The complex is required for efficient recruitment of transcriptional coactivators.</text>
</comment>
<dbReference type="GO" id="GO:0035556">
    <property type="term" value="P:intracellular signal transduction"/>
    <property type="evidence" value="ECO:0007669"/>
    <property type="project" value="TreeGrafter"/>
</dbReference>
<keyword evidence="7" id="KW-0547">Nucleotide-binding</keyword>
<evidence type="ECO:0000256" key="11">
    <source>
        <dbReference type="ARBA" id="ARBA00033194"/>
    </source>
</evidence>
<evidence type="ECO:0000256" key="9">
    <source>
        <dbReference type="ARBA" id="ARBA00022895"/>
    </source>
</evidence>
<gene>
    <name evidence="15" type="ORF">EMCG_07803</name>
</gene>
<proteinExistence type="predicted"/>
<dbReference type="SMART" id="SM00220">
    <property type="entry name" value="S_TKc"/>
    <property type="match status" value="1"/>
</dbReference>
<dbReference type="GO" id="GO:0005634">
    <property type="term" value="C:nucleus"/>
    <property type="evidence" value="ECO:0007669"/>
    <property type="project" value="TreeGrafter"/>
</dbReference>
<evidence type="ECO:0000256" key="5">
    <source>
        <dbReference type="ARBA" id="ARBA00013948"/>
    </source>
</evidence>
<name>A0A0G2I7K2_9EURO</name>
<dbReference type="EMBL" id="LCZI01000476">
    <property type="protein sequence ID" value="KKZ66468.1"/>
    <property type="molecule type" value="Genomic_DNA"/>
</dbReference>
<evidence type="ECO:0000256" key="4">
    <source>
        <dbReference type="ARBA" id="ARBA00012513"/>
    </source>
</evidence>
<dbReference type="InterPro" id="IPR000719">
    <property type="entry name" value="Prot_kinase_dom"/>
</dbReference>
<protein>
    <recommendedName>
        <fullName evidence="6">EKC/KEOPS complex subunit BUD32</fullName>
        <ecNumber evidence="4">2.7.11.1</ecNumber>
    </recommendedName>
    <alternativeName>
        <fullName evidence="10 11">Atypical Serine/threonine protein kinase BUD32</fullName>
    </alternativeName>
    <alternativeName>
        <fullName evidence="5">EKC/KEOPS complex subunit bud32</fullName>
    </alternativeName>
</protein>
<keyword evidence="8" id="KW-0067">ATP-binding</keyword>
<evidence type="ECO:0000256" key="3">
    <source>
        <dbReference type="ARBA" id="ARBA00011534"/>
    </source>
</evidence>
<keyword evidence="9" id="KW-0158">Chromosome</keyword>
<evidence type="ECO:0000259" key="14">
    <source>
        <dbReference type="PROSITE" id="PS50011"/>
    </source>
</evidence>
<dbReference type="GO" id="GO:0000781">
    <property type="term" value="C:chromosome, telomeric region"/>
    <property type="evidence" value="ECO:0007669"/>
    <property type="project" value="UniProtKB-SubCell"/>
</dbReference>
<keyword evidence="9" id="KW-0779">Telomere</keyword>
<comment type="caution">
    <text evidence="15">The sequence shown here is derived from an EMBL/GenBank/DDBJ whole genome shotgun (WGS) entry which is preliminary data.</text>
</comment>
<dbReference type="Gene3D" id="1.10.510.10">
    <property type="entry name" value="Transferase(Phosphotransferase) domain 1"/>
    <property type="match status" value="1"/>
</dbReference>
<evidence type="ECO:0000256" key="10">
    <source>
        <dbReference type="ARBA" id="ARBA00030980"/>
    </source>
</evidence>
<dbReference type="SUPFAM" id="SSF56112">
    <property type="entry name" value="Protein kinase-like (PK-like)"/>
    <property type="match status" value="1"/>
</dbReference>
<dbReference type="PANTHER" id="PTHR24346">
    <property type="entry name" value="MAP/MICROTUBULE AFFINITY-REGULATING KINASE"/>
    <property type="match status" value="1"/>
</dbReference>
<dbReference type="PROSITE" id="PS50011">
    <property type="entry name" value="PROTEIN_KINASE_DOM"/>
    <property type="match status" value="1"/>
</dbReference>